<protein>
    <submittedName>
        <fullName evidence="1">Uncharacterized protein</fullName>
    </submittedName>
</protein>
<proteinExistence type="predicted"/>
<dbReference type="RefSeq" id="WP_146319994.1">
    <property type="nucleotide sequence ID" value="NZ_VCQV01000038.1"/>
</dbReference>
<dbReference type="AlphaFoldDB" id="A0A563DTN1"/>
<accession>A0A563DTN1</accession>
<gene>
    <name evidence="1" type="ORF">FGL98_20540</name>
</gene>
<dbReference type="EMBL" id="VCQV01000038">
    <property type="protein sequence ID" value="TWP33618.1"/>
    <property type="molecule type" value="Genomic_DNA"/>
</dbReference>
<name>A0A563DTN1_9MICO</name>
<evidence type="ECO:0000313" key="2">
    <source>
        <dbReference type="Proteomes" id="UP000320244"/>
    </source>
</evidence>
<sequence>MNASSSSASDDAAERLRRWESFGATWQVLSRDEHGVVVSMCRCDGGEEVERLSSDDPALLEFLGSRRSSDD</sequence>
<keyword evidence="2" id="KW-1185">Reference proteome</keyword>
<reference evidence="1 2" key="1">
    <citation type="submission" date="2019-05" db="EMBL/GenBank/DDBJ databases">
        <authorList>
            <person name="Lee S.D."/>
        </authorList>
    </citation>
    <scope>NUCLEOTIDE SEQUENCE [LARGE SCALE GENOMIC DNA]</scope>
    <source>
        <strain evidence="1 2">C5-26</strain>
    </source>
</reference>
<organism evidence="1 2">
    <name type="scientific">Leekyejoonella antrihumi</name>
    <dbReference type="NCBI Taxonomy" id="1660198"/>
    <lineage>
        <taxon>Bacteria</taxon>
        <taxon>Bacillati</taxon>
        <taxon>Actinomycetota</taxon>
        <taxon>Actinomycetes</taxon>
        <taxon>Micrococcales</taxon>
        <taxon>Dermacoccaceae</taxon>
        <taxon>Leekyejoonella</taxon>
    </lineage>
</organism>
<dbReference type="OrthoDB" id="3431291at2"/>
<comment type="caution">
    <text evidence="1">The sequence shown here is derived from an EMBL/GenBank/DDBJ whole genome shotgun (WGS) entry which is preliminary data.</text>
</comment>
<dbReference type="Proteomes" id="UP000320244">
    <property type="component" value="Unassembled WGS sequence"/>
</dbReference>
<evidence type="ECO:0000313" key="1">
    <source>
        <dbReference type="EMBL" id="TWP33618.1"/>
    </source>
</evidence>
<reference evidence="1 2" key="2">
    <citation type="submission" date="2019-08" db="EMBL/GenBank/DDBJ databases">
        <title>Jejuicoccus antrihumi gen. nov., sp. nov., a new member of the family Dermacoccaceae isolated from a cave.</title>
        <authorList>
            <person name="Schumann P."/>
            <person name="Kim I.S."/>
        </authorList>
    </citation>
    <scope>NUCLEOTIDE SEQUENCE [LARGE SCALE GENOMIC DNA]</scope>
    <source>
        <strain evidence="1 2">C5-26</strain>
    </source>
</reference>